<organism evidence="1 2">
    <name type="scientific">Diploptera punctata</name>
    <name type="common">Pacific beetle cockroach</name>
    <dbReference type="NCBI Taxonomy" id="6984"/>
    <lineage>
        <taxon>Eukaryota</taxon>
        <taxon>Metazoa</taxon>
        <taxon>Ecdysozoa</taxon>
        <taxon>Arthropoda</taxon>
        <taxon>Hexapoda</taxon>
        <taxon>Insecta</taxon>
        <taxon>Pterygota</taxon>
        <taxon>Neoptera</taxon>
        <taxon>Polyneoptera</taxon>
        <taxon>Dictyoptera</taxon>
        <taxon>Blattodea</taxon>
        <taxon>Blaberoidea</taxon>
        <taxon>Blaberidae</taxon>
        <taxon>Diplopterinae</taxon>
        <taxon>Diploptera</taxon>
    </lineage>
</organism>
<dbReference type="AlphaFoldDB" id="A0AAD7ZW11"/>
<evidence type="ECO:0000313" key="1">
    <source>
        <dbReference type="EMBL" id="KAJ9586838.1"/>
    </source>
</evidence>
<proteinExistence type="predicted"/>
<evidence type="ECO:0008006" key="3">
    <source>
        <dbReference type="Google" id="ProtNLM"/>
    </source>
</evidence>
<dbReference type="PANTHER" id="PTHR47027:SF20">
    <property type="entry name" value="REVERSE TRANSCRIPTASE-LIKE PROTEIN WITH RNA-DIRECTED DNA POLYMERASE DOMAIN"/>
    <property type="match status" value="1"/>
</dbReference>
<gene>
    <name evidence="1" type="ORF">L9F63_019569</name>
</gene>
<dbReference type="EMBL" id="JASPKZ010006832">
    <property type="protein sequence ID" value="KAJ9586838.1"/>
    <property type="molecule type" value="Genomic_DNA"/>
</dbReference>
<protein>
    <recommendedName>
        <fullName evidence="3">Endonuclease-reverse transcriptase</fullName>
    </recommendedName>
</protein>
<dbReference type="Proteomes" id="UP001233999">
    <property type="component" value="Unassembled WGS sequence"/>
</dbReference>
<name>A0AAD7ZW11_DIPPU</name>
<evidence type="ECO:0000313" key="2">
    <source>
        <dbReference type="Proteomes" id="UP001233999"/>
    </source>
</evidence>
<reference evidence="1" key="1">
    <citation type="journal article" date="2023" name="IScience">
        <title>Live-bearing cockroach genome reveals convergent evolutionary mechanisms linked to viviparity in insects and beyond.</title>
        <authorList>
            <person name="Fouks B."/>
            <person name="Harrison M.C."/>
            <person name="Mikhailova A.A."/>
            <person name="Marchal E."/>
            <person name="English S."/>
            <person name="Carruthers M."/>
            <person name="Jennings E.C."/>
            <person name="Chiamaka E.L."/>
            <person name="Frigard R.A."/>
            <person name="Pippel M."/>
            <person name="Attardo G.M."/>
            <person name="Benoit J.B."/>
            <person name="Bornberg-Bauer E."/>
            <person name="Tobe S.S."/>
        </authorList>
    </citation>
    <scope>NUCLEOTIDE SEQUENCE</scope>
    <source>
        <strain evidence="1">Stay&amp;Tobe</strain>
    </source>
</reference>
<dbReference type="PANTHER" id="PTHR47027">
    <property type="entry name" value="REVERSE TRANSCRIPTASE DOMAIN-CONTAINING PROTEIN"/>
    <property type="match status" value="1"/>
</dbReference>
<keyword evidence="2" id="KW-1185">Reference proteome</keyword>
<sequence>MILISLEEQIKYRLVNGNKAYFANRTLFKSKLISKTAKIRLYKTLIRPVVTYACETWVLKETIKQKLLIFERKFLRRIFGPNRGTDNYRRIKTNNELNKLIKNQNIVNHIRSLRIGWLGHLIRMDDQRLVKRLYTWKPIGDRDVGRPEIRWEDDTMNDLRKIKVTNLNVARDRLAWRRIVEKAKTFTSEVVVP</sequence>
<accession>A0AAD7ZW11</accession>
<comment type="caution">
    <text evidence="1">The sequence shown here is derived from an EMBL/GenBank/DDBJ whole genome shotgun (WGS) entry which is preliminary data.</text>
</comment>
<reference evidence="1" key="2">
    <citation type="submission" date="2023-05" db="EMBL/GenBank/DDBJ databases">
        <authorList>
            <person name="Fouks B."/>
        </authorList>
    </citation>
    <scope>NUCLEOTIDE SEQUENCE</scope>
    <source>
        <strain evidence="1">Stay&amp;Tobe</strain>
        <tissue evidence="1">Testes</tissue>
    </source>
</reference>